<accession>A0A916L959</accession>
<name>A0A916L959_MYCTX</name>
<protein>
    <submittedName>
        <fullName evidence="1">Uncharacterized protein</fullName>
    </submittedName>
</protein>
<evidence type="ECO:0000313" key="1">
    <source>
        <dbReference type="EMBL" id="COX37126.1"/>
    </source>
</evidence>
<gene>
    <name evidence="1" type="ORF">ERS007739_01177</name>
</gene>
<dbReference type="EMBL" id="CSBK01000414">
    <property type="protein sequence ID" value="COX37126.1"/>
    <property type="molecule type" value="Genomic_DNA"/>
</dbReference>
<reference evidence="2" key="1">
    <citation type="submission" date="2015-03" db="EMBL/GenBank/DDBJ databases">
        <authorList>
            <consortium name="Pathogen Informatics"/>
        </authorList>
    </citation>
    <scope>NUCLEOTIDE SEQUENCE [LARGE SCALE GENOMIC DNA]</scope>
    <source>
        <strain evidence="2">N09902308</strain>
    </source>
</reference>
<organism evidence="1 2">
    <name type="scientific">Mycobacterium tuberculosis</name>
    <dbReference type="NCBI Taxonomy" id="1773"/>
    <lineage>
        <taxon>Bacteria</taxon>
        <taxon>Bacillati</taxon>
        <taxon>Actinomycetota</taxon>
        <taxon>Actinomycetes</taxon>
        <taxon>Mycobacteriales</taxon>
        <taxon>Mycobacteriaceae</taxon>
        <taxon>Mycobacterium</taxon>
        <taxon>Mycobacterium tuberculosis complex</taxon>
    </lineage>
</organism>
<dbReference type="Proteomes" id="UP000039021">
    <property type="component" value="Unassembled WGS sequence"/>
</dbReference>
<proteinExistence type="predicted"/>
<dbReference type="AlphaFoldDB" id="A0A916L959"/>
<evidence type="ECO:0000313" key="2">
    <source>
        <dbReference type="Proteomes" id="UP000039021"/>
    </source>
</evidence>
<comment type="caution">
    <text evidence="1">The sequence shown here is derived from an EMBL/GenBank/DDBJ whole genome shotgun (WGS) entry which is preliminary data.</text>
</comment>
<sequence length="94" mass="9847">MAPDASNSRSIEAIERPVARTWSRRARARSSNGISLPAASSAYSSLTLPISWRHAASMSLAASAIRTLANGSSLAFSPANAARTRLPWCSTCAA</sequence>